<name>A9PAB5_POPTR</name>
<dbReference type="AlphaFoldDB" id="A9PAB5"/>
<organism evidence="1">
    <name type="scientific">Populus trichocarpa</name>
    <name type="common">Western balsam poplar</name>
    <name type="synonym">Populus balsamifera subsp. trichocarpa</name>
    <dbReference type="NCBI Taxonomy" id="3694"/>
    <lineage>
        <taxon>Eukaryota</taxon>
        <taxon>Viridiplantae</taxon>
        <taxon>Streptophyta</taxon>
        <taxon>Embryophyta</taxon>
        <taxon>Tracheophyta</taxon>
        <taxon>Spermatophyta</taxon>
        <taxon>Magnoliopsida</taxon>
        <taxon>eudicotyledons</taxon>
        <taxon>Gunneridae</taxon>
        <taxon>Pentapetalae</taxon>
        <taxon>rosids</taxon>
        <taxon>fabids</taxon>
        <taxon>Malpighiales</taxon>
        <taxon>Salicaceae</taxon>
        <taxon>Saliceae</taxon>
        <taxon>Populus</taxon>
    </lineage>
</organism>
<evidence type="ECO:0000313" key="1">
    <source>
        <dbReference type="EMBL" id="ABK93318.1"/>
    </source>
</evidence>
<proteinExistence type="evidence at transcript level"/>
<dbReference type="EMBL" id="EF145128">
    <property type="protein sequence ID" value="ABK93318.1"/>
    <property type="molecule type" value="mRNA"/>
</dbReference>
<reference evidence="1" key="1">
    <citation type="journal article" date="2008" name="BMC Genomics">
        <title>Analysis of 4,664 high-quality sequence-finished poplar full-length cDNA clones and their utility for the discovery of genes responding to insect feeding.</title>
        <authorList>
            <person name="Ralph S.G."/>
            <person name="Chun H.J."/>
            <person name="Cooper D."/>
            <person name="Kirkpatrick R."/>
            <person name="Kolosova N."/>
            <person name="Gunter L."/>
            <person name="Tuskan G.A."/>
            <person name="Douglas C.J."/>
            <person name="Holt R.A."/>
            <person name="Jones S.J."/>
            <person name="Marra M.A."/>
            <person name="Bohlmann J."/>
        </authorList>
    </citation>
    <scope>NUCLEOTIDE SEQUENCE</scope>
    <source>
        <tissue evidence="1">Phloem and cambium</tissue>
    </source>
</reference>
<protein>
    <submittedName>
        <fullName evidence="1">Uncharacterized protein</fullName>
    </submittedName>
</protein>
<sequence length="70" mass="8666">MCRLEVARLQWRFLMTRHLSCWRRTHCLVRPYICGERKRSKILMTLSSNQSFRSQKSNGNITKFMRKRWF</sequence>
<accession>A9PAB5</accession>